<gene>
    <name evidence="4" type="ORF">JNE38_23765</name>
</gene>
<sequence>MAYPADNQFIPFGIGGVAFGDAPNDESPGGVDIVGNAAFPAAFLAYDGTTLYFRMRVNEDPRNSQKTGFQNYAWGYLINTNGVAGTYQWMLGVQGLRNRIALIRNTVVVVNSWNDPAEGTDGSGSPNWQLPIINFDTARVRATGDSSNFSGNPDYFIDLVMPASAFFSTLSVTSLSSLRFIPFTSTDDNNYNKDSLRTSEGFTFTNAFSNTTTVAVSDVRASLAIDKQLTGGPASVITGQVVQWTGSIGVSNTGNSQANNVVVTDLIELDQVTAFAVNSTSTGAVAYNPLTKVLSWTIGNLNAGMAATLAFTVSGVFTSAAGGTRSLDTATVSGLDSFSGGKITPVQDNLLVNVTASGSIAGIVLDQSTNFPLIGATVELFDSGPALIGSTTTNADGAYSFTGLAPGTYSLVTSLATYDQKIQFATVIAGQTTSATILLSRTPGNVTGTVTDQASAPIAGALVKLVNTAGVTISQVTTGAGGTYLFPSATPGTYTVTVSANSYQSDSAAINVFKAQTTTHNVVLQALPAQLSGVVTGPGNVPIASALVEVLNQTGLPVTETVTDGTGAYLLHNVTAGVYQVRVSATGFSSQLAGVSLSPGDVKNLSFSLSALPGTVSGTIADAQTSADIANSSVKLVTNEGIIVRSTLTDSNGEYTLASIPPGSYVLVVSAEGYASKTIGIQVSAGSTTQADLSLTALAGVLSGTVTNAGLSPIANATVTVWKGNVPIAHALTDSAGGFLFPHLAPDSYFVTVGADTYSASVLGATVFPMQMTILNFVLVSFAGALAGQVVDSSNQPIQGAVVTVRENTTAGAVVAAVLTDGNGQYVVPGLQARSYVALIAAAGKASYVTGVMINSGATTTLNAQLADLPGALLGTILDASTGLPIIGAGVQVSVRNSAGAVVASAFSDPSGNYLISGLSPGGYTVTVSASNYQSNSASANVPSNGSVTVSMSLPPSPGEIHGGVLAQGTMTPIAGALVHVLDSTGSLVASSLTDSQGSFLISGLGGGHYTVVSSAGGYLANQTGSIVQANAATVVQLLLAQDDGAISGTISPVVPGAIVQFFDINNVLLASQVAADNGSFLLNGIPPGSYVVTAAAEGYSVQSVGAIVAASGMSIVSLTLSPNPASVTGTITDGGFQPISTAIVRVLDSNETTLGFGYADEAGTYSIGNLPAGNLTVVATAPGFSHGAVGVTLIPGEAETGLYFTLAPNPGGISGHVTDATNSGISLASASVLVRSVSSGNVVASASSDAFGNFALDNLSPGAYTVMVSAPGFAVQSVGVNVVSGSTTDASTALVPLPGRIAGVLVNSLGIPVTGSNLSVKLLDSNHVVLQGLLASEDGTFAMDRVAPGVYSLLANAPGYGTGSIGVTVLANTVSTAAVTLQDLPAAISGLVTNQATGLGIPGSKVLITDAQGLLFAQVLTDAQGTFLAGNLPPRVTNVTVSASNFSFASQSVILQGGQTALFQQALTPNPGNLNGTVIDLNFGLPIAGATVIIYDSTRSPVVSVLTDTNGNYAVGNLAPGLYTVNTSETGYAGDVAGAEIMAGGTSFLSFALIGLPGVITGSVRDEGTGQPIPGATVTVRQGSPSGTIMTILVADDQGRYVASGLSAGSFTLVANAPDYAAEASTALVSQGETTTLDFSLPSLPAGVTGVVTDVLVSTPLPNSLVRLLDNNSAILFSTQTDAQGNYLISGFLSGDYTLLVRKEDYQRKNVSFSVGSGTTAMVDVQLEPDPGTLRGTVVDAFDGTPLVGADVLIYFPSTNNLLARTITDGLGHFVIEGLEPLTYTLSISMQSYATQVVGATIFSGATTPIAIGLPPNSATITGRVQTANGTEIPNASVQAKDSHGTLFGSAVTDDFGNYSVASLPPGTYTISAMETNYAAAMQTVTVTAGQMVSGLTLTMAALPGNIAGVVRNQGTGLPITGAAVAVQIFSNGVFIANTVTGNAGQFLVTGLVEGVYNVIASSKGFGTSYSTVSVQRGQTATASVGLLPLAGNISGIVLLPDGTQAQGNNIQLALFDANGIRLQNILAQPDGTFRFVGVSPGTYTVQGSIPGIGMGSTQAVVVANQTIFIIVRLTSTGSIRGTVRSAATGQRIPNAFVRVQYNQPPVEIVATVQTDHLGRYAVSNLVPGNYLVVASAPGYAAEAAVAVVEAGMAAALDFRLRVQLAIGCIRVRAC</sequence>
<evidence type="ECO:0000313" key="4">
    <source>
        <dbReference type="EMBL" id="QRG66510.1"/>
    </source>
</evidence>
<dbReference type="PANTHER" id="PTHR36108">
    <property type="entry name" value="COLOSSIN-B-RELATED"/>
    <property type="match status" value="1"/>
</dbReference>
<dbReference type="PANTHER" id="PTHR36108:SF13">
    <property type="entry name" value="COLOSSIN-B-RELATED"/>
    <property type="match status" value="1"/>
</dbReference>
<dbReference type="Pfam" id="PF13620">
    <property type="entry name" value="CarboxypepD_reg"/>
    <property type="match status" value="19"/>
</dbReference>
<evidence type="ECO:0000256" key="1">
    <source>
        <dbReference type="ARBA" id="ARBA00007257"/>
    </source>
</evidence>
<proteinExistence type="inferred from homology"/>
<evidence type="ECO:0000256" key="3">
    <source>
        <dbReference type="ARBA" id="ARBA00022729"/>
    </source>
</evidence>
<keyword evidence="3" id="KW-0732">Signal</keyword>
<dbReference type="SUPFAM" id="SSF49478">
    <property type="entry name" value="Cna protein B-type domain"/>
    <property type="match status" value="1"/>
</dbReference>
<dbReference type="Proteomes" id="UP000596248">
    <property type="component" value="Chromosome"/>
</dbReference>
<dbReference type="SUPFAM" id="SSF49452">
    <property type="entry name" value="Starch-binding domain-like"/>
    <property type="match status" value="13"/>
</dbReference>
<dbReference type="Gene3D" id="2.60.40.1120">
    <property type="entry name" value="Carboxypeptidase-like, regulatory domain"/>
    <property type="match status" value="20"/>
</dbReference>
<reference evidence="4 5" key="1">
    <citation type="submission" date="2021-01" db="EMBL/GenBank/DDBJ databases">
        <title>Identification of strong promoters based on the transcriptome of Brevibacillus choshinensis.</title>
        <authorList>
            <person name="Yao D."/>
            <person name="Zhang K."/>
            <person name="Wu J."/>
        </authorList>
    </citation>
    <scope>NUCLEOTIDE SEQUENCE [LARGE SCALE GENOMIC DNA]</scope>
    <source>
        <strain evidence="4 5">HPD31-SP3</strain>
    </source>
</reference>
<evidence type="ECO:0000313" key="5">
    <source>
        <dbReference type="Proteomes" id="UP000596248"/>
    </source>
</evidence>
<comment type="similarity">
    <text evidence="1">Belongs to the serine-aspartate repeat-containing protein (SDr) family.</text>
</comment>
<dbReference type="EMBL" id="CP069127">
    <property type="protein sequence ID" value="QRG66510.1"/>
    <property type="molecule type" value="Genomic_DNA"/>
</dbReference>
<dbReference type="InterPro" id="IPR008969">
    <property type="entry name" value="CarboxyPept-like_regulatory"/>
</dbReference>
<dbReference type="RefSeq" id="WP_203353576.1">
    <property type="nucleotide sequence ID" value="NZ_CP069127.1"/>
</dbReference>
<protein>
    <submittedName>
        <fullName evidence="4">Carboxypeptidase regulatory-like domain-containing protein</fullName>
    </submittedName>
</protein>
<dbReference type="InterPro" id="IPR013784">
    <property type="entry name" value="Carb-bd-like_fold"/>
</dbReference>
<keyword evidence="2" id="KW-0964">Secreted</keyword>
<accession>A0ABX7FKZ5</accession>
<name>A0ABX7FKZ5_BRECH</name>
<keyword evidence="5" id="KW-1185">Reference proteome</keyword>
<dbReference type="Gene3D" id="2.60.40.1170">
    <property type="entry name" value="Mu homology domain, subdomain B"/>
    <property type="match status" value="1"/>
</dbReference>
<evidence type="ECO:0000256" key="2">
    <source>
        <dbReference type="ARBA" id="ARBA00022525"/>
    </source>
</evidence>
<dbReference type="SUPFAM" id="SSF49464">
    <property type="entry name" value="Carboxypeptidase regulatory domain-like"/>
    <property type="match status" value="7"/>
</dbReference>
<organism evidence="4 5">
    <name type="scientific">Brevibacillus choshinensis</name>
    <dbReference type="NCBI Taxonomy" id="54911"/>
    <lineage>
        <taxon>Bacteria</taxon>
        <taxon>Bacillati</taxon>
        <taxon>Bacillota</taxon>
        <taxon>Bacilli</taxon>
        <taxon>Bacillales</taxon>
        <taxon>Paenibacillaceae</taxon>
        <taxon>Brevibacillus</taxon>
    </lineage>
</organism>